<sequence>KRLKTRTAERRFFIMLIIYFFK</sequence>
<name>A0ABD6WUL5_HAEIF</name>
<evidence type="ECO:0000313" key="1">
    <source>
        <dbReference type="EMBL" id="PRM18319.1"/>
    </source>
</evidence>
<reference evidence="1 2" key="1">
    <citation type="submission" date="2017-02" db="EMBL/GenBank/DDBJ databases">
        <title>Haemophilus influenzae in COPD genome sequencing project.</title>
        <authorList>
            <person name="Murphy T.F."/>
            <person name="Kong Y."/>
            <person name="Nadendla S."/>
            <person name="Tettelin H."/>
            <person name="Pettigrew M."/>
        </authorList>
    </citation>
    <scope>NUCLEOTIDE SEQUENCE [LARGE SCALE GENOMIC DNA]</scope>
    <source>
        <strain evidence="1 2">13P36H1</strain>
    </source>
</reference>
<evidence type="ECO:0000313" key="2">
    <source>
        <dbReference type="Proteomes" id="UP000238866"/>
    </source>
</evidence>
<dbReference type="Proteomes" id="UP000238866">
    <property type="component" value="Unassembled WGS sequence"/>
</dbReference>
<dbReference type="EMBL" id="MZLD01000052">
    <property type="protein sequence ID" value="PRM18319.1"/>
    <property type="molecule type" value="Genomic_DNA"/>
</dbReference>
<proteinExistence type="predicted"/>
<organism evidence="1 2">
    <name type="scientific">Haemophilus influenzae</name>
    <dbReference type="NCBI Taxonomy" id="727"/>
    <lineage>
        <taxon>Bacteria</taxon>
        <taxon>Pseudomonadati</taxon>
        <taxon>Pseudomonadota</taxon>
        <taxon>Gammaproteobacteria</taxon>
        <taxon>Pasteurellales</taxon>
        <taxon>Pasteurellaceae</taxon>
        <taxon>Haemophilus</taxon>
    </lineage>
</organism>
<comment type="caution">
    <text evidence="1">The sequence shown here is derived from an EMBL/GenBank/DDBJ whole genome shotgun (WGS) entry which is preliminary data.</text>
</comment>
<dbReference type="AlphaFoldDB" id="A0ABD6WUL5"/>
<protein>
    <submittedName>
        <fullName evidence="1">Thiol peroxidase</fullName>
        <ecNumber evidence="1">1.11.1.-</ecNumber>
    </submittedName>
</protein>
<dbReference type="GO" id="GO:0004601">
    <property type="term" value="F:peroxidase activity"/>
    <property type="evidence" value="ECO:0007669"/>
    <property type="project" value="UniProtKB-KW"/>
</dbReference>
<keyword evidence="1" id="KW-0560">Oxidoreductase</keyword>
<feature type="non-terminal residue" evidence="1">
    <location>
        <position position="1"/>
    </location>
</feature>
<keyword evidence="1" id="KW-0575">Peroxidase</keyword>
<gene>
    <name evidence="1" type="primary">tpx</name>
    <name evidence="1" type="ORF">BVZ99_01198B</name>
</gene>
<dbReference type="EC" id="1.11.1.-" evidence="1"/>
<accession>A0ABD6WUL5</accession>